<sequence>MPTDSQDNLPVFTDCLSVVSAIVDEYGIESVYILGDFNAHPYSIFYYELLNYCYDQRWSCIDVELLGPHSDTYTFVSEAHGSRRWLDHCLVTDAARHSISKVYIMYDVLWSDHYPLILHFNIKIISKKLSSIQSNSVNNNVRWGQRSEEEILLYQSECNKRLKSIDFPEIFTDCAGCYCDRPNHQGAIDILYNNIVISLSEAAVTSRKYPNKNKINDRNQNIIGWNKHVKPAHSEARLRFRIWLLHGKPESGRVYNDMCESRKIFKSRLKWCQNHQDLIKMEKLATCHDKKDFVSFWKETKRLTPRPGLPVSVGGLSDSKEIADFFRGNFYISSSLRPSRNELSAVPIGDRVNTQFSAKHVRSVISSMSRGKSPGHDGLSIEHIRYAGSHIYRLLAMLYSLCISHAYLPYDLMRTLVIPVVKNKTGDLADGSNYRPISLATIMARVLDGLLNTQLNKYLHLHDNQFGFRPKLSTDGAILSLKHTVSYYLRRRTAVYACFLDLSKAFDLVCYDLLWKKLEDISVPQELLNVFKFWYGNQINNVKWMGALSKPYTMQCGVRQGGLSSPSLFNLYINALIETLSSERVGCHVDGVCVNNISYADDMVLLSASVCGVRRLFKLCEVYAASHGLKYNVNKSEVMVFGAGWKGVSSIPPMSLYGVPLKIVKTFKYLGHILTPDLRDDADIDRERRALCVRANMIARRFARCSIDVKVTLFRAFCTSFYTSALWSKYTRLSYNAFRIQYNNAFRVLLRLPRFCSASGMFAEARVDCFYATIRKRCASLVRRVRASGNGILRIIADRVDCPYLNHCSSISCGMIPV</sequence>
<dbReference type="PANTHER" id="PTHR19446">
    <property type="entry name" value="REVERSE TRANSCRIPTASES"/>
    <property type="match status" value="1"/>
</dbReference>
<dbReference type="Proteomes" id="UP000663880">
    <property type="component" value="Unassembled WGS sequence"/>
</dbReference>
<comment type="caution">
    <text evidence="2">The sequence shown here is derived from an EMBL/GenBank/DDBJ whole genome shotgun (WGS) entry which is preliminary data.</text>
</comment>
<dbReference type="InterPro" id="IPR036691">
    <property type="entry name" value="Endo/exonu/phosph_ase_sf"/>
</dbReference>
<dbReference type="EMBL" id="CAJOBZ010000016">
    <property type="protein sequence ID" value="CAF4850954.1"/>
    <property type="molecule type" value="Genomic_DNA"/>
</dbReference>
<dbReference type="PROSITE" id="PS50878">
    <property type="entry name" value="RT_POL"/>
    <property type="match status" value="1"/>
</dbReference>
<dbReference type="AlphaFoldDB" id="A0A821S292"/>
<dbReference type="Gene3D" id="3.60.10.10">
    <property type="entry name" value="Endonuclease/exonuclease/phosphatase"/>
    <property type="match status" value="1"/>
</dbReference>
<proteinExistence type="predicted"/>
<gene>
    <name evidence="2" type="ORF">PMACD_LOCUS7044</name>
</gene>
<feature type="domain" description="Reverse transcriptase" evidence="1">
    <location>
        <begin position="401"/>
        <end position="674"/>
    </location>
</feature>
<name>A0A821S292_9NEOP</name>
<organism evidence="2 3">
    <name type="scientific">Pieris macdunnoughi</name>
    <dbReference type="NCBI Taxonomy" id="345717"/>
    <lineage>
        <taxon>Eukaryota</taxon>
        <taxon>Metazoa</taxon>
        <taxon>Ecdysozoa</taxon>
        <taxon>Arthropoda</taxon>
        <taxon>Hexapoda</taxon>
        <taxon>Insecta</taxon>
        <taxon>Pterygota</taxon>
        <taxon>Neoptera</taxon>
        <taxon>Endopterygota</taxon>
        <taxon>Lepidoptera</taxon>
        <taxon>Glossata</taxon>
        <taxon>Ditrysia</taxon>
        <taxon>Papilionoidea</taxon>
        <taxon>Pieridae</taxon>
        <taxon>Pierinae</taxon>
        <taxon>Pieris</taxon>
    </lineage>
</organism>
<dbReference type="OrthoDB" id="7476844at2759"/>
<dbReference type="Pfam" id="PF00078">
    <property type="entry name" value="RVT_1"/>
    <property type="match status" value="1"/>
</dbReference>
<dbReference type="SUPFAM" id="SSF56219">
    <property type="entry name" value="DNase I-like"/>
    <property type="match status" value="1"/>
</dbReference>
<dbReference type="CDD" id="cd01650">
    <property type="entry name" value="RT_nLTR_like"/>
    <property type="match status" value="1"/>
</dbReference>
<dbReference type="InterPro" id="IPR000477">
    <property type="entry name" value="RT_dom"/>
</dbReference>
<protein>
    <recommendedName>
        <fullName evidence="1">Reverse transcriptase domain-containing protein</fullName>
    </recommendedName>
</protein>
<evidence type="ECO:0000313" key="2">
    <source>
        <dbReference type="EMBL" id="CAF4850954.1"/>
    </source>
</evidence>
<dbReference type="GO" id="GO:0071897">
    <property type="term" value="P:DNA biosynthetic process"/>
    <property type="evidence" value="ECO:0007669"/>
    <property type="project" value="UniProtKB-ARBA"/>
</dbReference>
<evidence type="ECO:0000313" key="3">
    <source>
        <dbReference type="Proteomes" id="UP000663880"/>
    </source>
</evidence>
<dbReference type="SUPFAM" id="SSF56672">
    <property type="entry name" value="DNA/RNA polymerases"/>
    <property type="match status" value="1"/>
</dbReference>
<accession>A0A821S292</accession>
<keyword evidence="3" id="KW-1185">Reference proteome</keyword>
<evidence type="ECO:0000259" key="1">
    <source>
        <dbReference type="PROSITE" id="PS50878"/>
    </source>
</evidence>
<dbReference type="InterPro" id="IPR043502">
    <property type="entry name" value="DNA/RNA_pol_sf"/>
</dbReference>
<reference evidence="2" key="1">
    <citation type="submission" date="2021-02" db="EMBL/GenBank/DDBJ databases">
        <authorList>
            <person name="Steward A R."/>
        </authorList>
    </citation>
    <scope>NUCLEOTIDE SEQUENCE</scope>
</reference>